<gene>
    <name evidence="3" type="ORF">FRZ00_28540</name>
</gene>
<name>A0A5N5W062_STRMB</name>
<dbReference type="Gene3D" id="3.40.50.2000">
    <property type="entry name" value="Glycogen Phosphorylase B"/>
    <property type="match status" value="2"/>
</dbReference>
<dbReference type="InterPro" id="IPR010610">
    <property type="entry name" value="EryCIII-like_C"/>
</dbReference>
<dbReference type="GO" id="GO:0016758">
    <property type="term" value="F:hexosyltransferase activity"/>
    <property type="evidence" value="ECO:0007669"/>
    <property type="project" value="UniProtKB-ARBA"/>
</dbReference>
<dbReference type="RefSeq" id="WP_152265512.1">
    <property type="nucleotide sequence ID" value="NZ_VOKX01000112.1"/>
</dbReference>
<sequence>MSKKITIVSVGLRGDVQSLAALGVALKNRGFEVQLIGAARYADTVRGTGVVYSAVEPDPDELLATPGGQRLLVCGDNPVAFARWMRQVGGPAADRLFRGISTVARPSDCVVYSPLAVPAQSLAERWDVPSFAASSVPLRPTRHFSPSGLGRSLGPLGNVWSLRLAEQVIWQVFRRRVNAWRTGVLGLSPWPLTGPFGEWRRESRPTLYCYSPSVLPAPPDWPSSEHVTGYWLLDTPSGWEPPRELAEFLDVPGPPVVYAGFGSMLTDDQWGRHELVRGALRQAGARGVLLGDPGVTPSDDLVHVVPSVPHSWLFPRVAAVVHHGGAATVGAGLTAGIPTVVCPHFFDQPFWGSLVHRLGVGPSPIPASELTTRNLAGAIVRAVNDRDMRRRAEWFGRRLRAESGVEAACDIVERSLERAGSRVALTS</sequence>
<dbReference type="SUPFAM" id="SSF53756">
    <property type="entry name" value="UDP-Glycosyltransferase/glycogen phosphorylase"/>
    <property type="match status" value="1"/>
</dbReference>
<evidence type="ECO:0000313" key="4">
    <source>
        <dbReference type="Proteomes" id="UP000327000"/>
    </source>
</evidence>
<feature type="domain" description="Erythromycin biosynthesis protein CIII-like C-terminal" evidence="2">
    <location>
        <begin position="300"/>
        <end position="393"/>
    </location>
</feature>
<dbReference type="EMBL" id="VOKX01000112">
    <property type="protein sequence ID" value="KAB7834788.1"/>
    <property type="molecule type" value="Genomic_DNA"/>
</dbReference>
<dbReference type="InterPro" id="IPR050426">
    <property type="entry name" value="Glycosyltransferase_28"/>
</dbReference>
<keyword evidence="4" id="KW-1185">Reference proteome</keyword>
<dbReference type="AlphaFoldDB" id="A0A5N5W062"/>
<dbReference type="OrthoDB" id="3253247at2"/>
<dbReference type="GO" id="GO:0008194">
    <property type="term" value="F:UDP-glycosyltransferase activity"/>
    <property type="evidence" value="ECO:0007669"/>
    <property type="project" value="InterPro"/>
</dbReference>
<organism evidence="3 4">
    <name type="scientific">Streptomyces mobaraensis</name>
    <name type="common">Streptoverticillium mobaraense</name>
    <dbReference type="NCBI Taxonomy" id="35621"/>
    <lineage>
        <taxon>Bacteria</taxon>
        <taxon>Bacillati</taxon>
        <taxon>Actinomycetota</taxon>
        <taxon>Actinomycetes</taxon>
        <taxon>Kitasatosporales</taxon>
        <taxon>Streptomycetaceae</taxon>
        <taxon>Streptomyces</taxon>
    </lineage>
</organism>
<dbReference type="PANTHER" id="PTHR48050">
    <property type="entry name" value="STEROL 3-BETA-GLUCOSYLTRANSFERASE"/>
    <property type="match status" value="1"/>
</dbReference>
<accession>A0A5N5W062</accession>
<reference evidence="3 4" key="1">
    <citation type="journal article" date="2019" name="Microb. Cell Fact.">
        <title>Exploring novel herbicidin analogues by transcriptional regulator overexpression and MS/MS molecular networking.</title>
        <authorList>
            <person name="Shi Y."/>
            <person name="Gu R."/>
            <person name="Li Y."/>
            <person name="Wang X."/>
            <person name="Ren W."/>
            <person name="Li X."/>
            <person name="Wang L."/>
            <person name="Xie Y."/>
            <person name="Hong B."/>
        </authorList>
    </citation>
    <scope>NUCLEOTIDE SEQUENCE [LARGE SCALE GENOMIC DNA]</scope>
    <source>
        <strain evidence="3 4">US-43</strain>
    </source>
</reference>
<dbReference type="PANTHER" id="PTHR48050:SF13">
    <property type="entry name" value="STEROL 3-BETA-GLUCOSYLTRANSFERASE UGT80A2"/>
    <property type="match status" value="1"/>
</dbReference>
<dbReference type="Proteomes" id="UP000327000">
    <property type="component" value="Unassembled WGS sequence"/>
</dbReference>
<proteinExistence type="predicted"/>
<dbReference type="Pfam" id="PF06722">
    <property type="entry name" value="EryCIII-like_C"/>
    <property type="match status" value="1"/>
</dbReference>
<protein>
    <submittedName>
        <fullName evidence="3">Glycosyltransferase family 1 protein</fullName>
    </submittedName>
</protein>
<dbReference type="GO" id="GO:0017000">
    <property type="term" value="P:antibiotic biosynthetic process"/>
    <property type="evidence" value="ECO:0007669"/>
    <property type="project" value="UniProtKB-ARBA"/>
</dbReference>
<dbReference type="CDD" id="cd03784">
    <property type="entry name" value="GT1_Gtf-like"/>
    <property type="match status" value="1"/>
</dbReference>
<dbReference type="InterPro" id="IPR002213">
    <property type="entry name" value="UDP_glucos_trans"/>
</dbReference>
<evidence type="ECO:0000259" key="2">
    <source>
        <dbReference type="Pfam" id="PF06722"/>
    </source>
</evidence>
<keyword evidence="1 3" id="KW-0808">Transferase</keyword>
<dbReference type="FunFam" id="3.40.50.2000:FF:000009">
    <property type="entry name" value="Sterol 3-beta-glucosyltransferase UGT80A2"/>
    <property type="match status" value="1"/>
</dbReference>
<evidence type="ECO:0000313" key="3">
    <source>
        <dbReference type="EMBL" id="KAB7834788.1"/>
    </source>
</evidence>
<comment type="caution">
    <text evidence="3">The sequence shown here is derived from an EMBL/GenBank/DDBJ whole genome shotgun (WGS) entry which is preliminary data.</text>
</comment>
<evidence type="ECO:0000256" key="1">
    <source>
        <dbReference type="ARBA" id="ARBA00022679"/>
    </source>
</evidence>